<evidence type="ECO:0000259" key="4">
    <source>
        <dbReference type="SMART" id="SM00062"/>
    </source>
</evidence>
<dbReference type="Gene3D" id="3.40.190.10">
    <property type="entry name" value="Periplasmic binding protein-like II"/>
    <property type="match status" value="2"/>
</dbReference>
<evidence type="ECO:0000256" key="2">
    <source>
        <dbReference type="ARBA" id="ARBA00022729"/>
    </source>
</evidence>
<dbReference type="SMART" id="SM00062">
    <property type="entry name" value="PBPb"/>
    <property type="match status" value="1"/>
</dbReference>
<dbReference type="PANTHER" id="PTHR35936">
    <property type="entry name" value="MEMBRANE-BOUND LYTIC MUREIN TRANSGLYCOSYLASE F"/>
    <property type="match status" value="1"/>
</dbReference>
<evidence type="ECO:0000313" key="5">
    <source>
        <dbReference type="EMBL" id="SMF34628.1"/>
    </source>
</evidence>
<sequence length="282" mass="30508">MSLARTGSAFSAAFISLFIGYTTTAAAVDCPIKVADSSLLTPGEAVVSINPVSPPMQYVDPKSGELKGMRVEVGDAILERLCLKQKKIRVDDFGTMIPGLQAGRWDMINTGVFFTDARIKIIYMVRYENQAIAVSTRPGDASKFKTVEDLAGKTIGVDIGGYEENKLKQLDQELQAKGLPAIKIAIFNDTNIDYQALKAGQVDANFTIEAVAKEYADRGISQVALKGLYPSPVALAFRNKDFAQAVADTLTKMKADGSYQAIFDKYGKSIWDGPFDVKGPGI</sequence>
<evidence type="ECO:0000256" key="1">
    <source>
        <dbReference type="ARBA" id="ARBA00004418"/>
    </source>
</evidence>
<accession>A0A1X7EJM1</accession>
<dbReference type="RefSeq" id="WP_085421653.1">
    <property type="nucleotide sequence ID" value="NZ_FXAF01000006.1"/>
</dbReference>
<reference evidence="6" key="1">
    <citation type="submission" date="2017-04" db="EMBL/GenBank/DDBJ databases">
        <authorList>
            <person name="Varghese N."/>
            <person name="Submissions S."/>
        </authorList>
    </citation>
    <scope>NUCLEOTIDE SEQUENCE [LARGE SCALE GENOMIC DNA]</scope>
    <source>
        <strain evidence="6">B4P</strain>
    </source>
</reference>
<feature type="signal peptide" evidence="3">
    <location>
        <begin position="1"/>
        <end position="27"/>
    </location>
</feature>
<comment type="subcellular location">
    <subcellularLocation>
        <location evidence="1">Periplasm</location>
    </subcellularLocation>
</comment>
<dbReference type="Proteomes" id="UP000192903">
    <property type="component" value="Unassembled WGS sequence"/>
</dbReference>
<proteinExistence type="predicted"/>
<dbReference type="Pfam" id="PF00497">
    <property type="entry name" value="SBP_bac_3"/>
    <property type="match status" value="1"/>
</dbReference>
<gene>
    <name evidence="5" type="ORF">SAMN02982989_1336</name>
</gene>
<dbReference type="EMBL" id="FXAF01000006">
    <property type="protein sequence ID" value="SMF34628.1"/>
    <property type="molecule type" value="Genomic_DNA"/>
</dbReference>
<dbReference type="AlphaFoldDB" id="A0A1X7EJM1"/>
<feature type="chain" id="PRO_5012778601" evidence="3">
    <location>
        <begin position="28"/>
        <end position="282"/>
    </location>
</feature>
<dbReference type="PANTHER" id="PTHR35936:SF17">
    <property type="entry name" value="ARGININE-BINDING EXTRACELLULAR PROTEIN ARTP"/>
    <property type="match status" value="1"/>
</dbReference>
<dbReference type="GO" id="GO:0042597">
    <property type="term" value="C:periplasmic space"/>
    <property type="evidence" value="ECO:0007669"/>
    <property type="project" value="UniProtKB-SubCell"/>
</dbReference>
<dbReference type="OrthoDB" id="9768183at2"/>
<evidence type="ECO:0000256" key="3">
    <source>
        <dbReference type="SAM" id="SignalP"/>
    </source>
</evidence>
<keyword evidence="6" id="KW-1185">Reference proteome</keyword>
<dbReference type="STRING" id="464029.SAMN02982989_1336"/>
<name>A0A1X7EJM1_9HYPH</name>
<organism evidence="5 6">
    <name type="scientific">Xaviernesmea oryzae</name>
    <dbReference type="NCBI Taxonomy" id="464029"/>
    <lineage>
        <taxon>Bacteria</taxon>
        <taxon>Pseudomonadati</taxon>
        <taxon>Pseudomonadota</taxon>
        <taxon>Alphaproteobacteria</taxon>
        <taxon>Hyphomicrobiales</taxon>
        <taxon>Rhizobiaceae</taxon>
        <taxon>Rhizobium/Agrobacterium group</taxon>
        <taxon>Xaviernesmea</taxon>
    </lineage>
</organism>
<dbReference type="SUPFAM" id="SSF53850">
    <property type="entry name" value="Periplasmic binding protein-like II"/>
    <property type="match status" value="1"/>
</dbReference>
<dbReference type="InterPro" id="IPR001638">
    <property type="entry name" value="Solute-binding_3/MltF_N"/>
</dbReference>
<evidence type="ECO:0000313" key="6">
    <source>
        <dbReference type="Proteomes" id="UP000192903"/>
    </source>
</evidence>
<protein>
    <submittedName>
        <fullName evidence="5">Polar amino acid transport system substrate-binding protein</fullName>
    </submittedName>
</protein>
<keyword evidence="2 3" id="KW-0732">Signal</keyword>
<feature type="domain" description="Solute-binding protein family 3/N-terminal" evidence="4">
    <location>
        <begin position="44"/>
        <end position="270"/>
    </location>
</feature>